<sequence length="413" mass="46893">MNNSSLGERIKKARKESEMTQNDLARGIVTSSMICQIENGKAYPSYKVLAALADRLSRPIEYFVSDTETNVRQRSSFTLAKALMASGSYAKAYSLLKSMQDFGQGEADDFHMTLAKCCQEMGKYEEAIDMLDKLLTDTHGDLNQAFAIYLRLGEVAEHSGQYQLALYHWKKAYEMLDRITADPFDRAQLLTSIGNTYHRLGVYEEAVVYLQQAFEERKENVSLEDLGRMFLTLSLTYLDSNNFDQATLFSDRASAIFKSLNHLDLATEVKRSLAVLLAKQHGKIDEALAILDECTERYMKQEDRYNIGLTQLETAFVLQMAGETGTAVSLVRESLELISGDDLELARAHRLLADLYRAQRDLKDAIHHLSQSLNLYQKHGHSVGMMEAMNLSVSLYQEWEQFRQTTFEELITA</sequence>
<dbReference type="PANTHER" id="PTHR46630:SF1">
    <property type="entry name" value="TETRATRICOPEPTIDE REPEAT PROTEIN 29"/>
    <property type="match status" value="1"/>
</dbReference>
<dbReference type="Proteomes" id="UP000195437">
    <property type="component" value="Chromosome"/>
</dbReference>
<organism evidence="8 9">
    <name type="scientific">Tumebacillus avium</name>
    <dbReference type="NCBI Taxonomy" id="1903704"/>
    <lineage>
        <taxon>Bacteria</taxon>
        <taxon>Bacillati</taxon>
        <taxon>Bacillota</taxon>
        <taxon>Bacilli</taxon>
        <taxon>Bacillales</taxon>
        <taxon>Alicyclobacillaceae</taxon>
        <taxon>Tumebacillus</taxon>
    </lineage>
</organism>
<dbReference type="AlphaFoldDB" id="A0A1Y0IK62"/>
<dbReference type="KEGG" id="tum:CBW65_04765"/>
<dbReference type="SUPFAM" id="SSF47413">
    <property type="entry name" value="lambda repressor-like DNA-binding domains"/>
    <property type="match status" value="1"/>
</dbReference>
<evidence type="ECO:0000256" key="2">
    <source>
        <dbReference type="ARBA" id="ARBA00022490"/>
    </source>
</evidence>
<keyword evidence="4 6" id="KW-0802">TPR repeat</keyword>
<evidence type="ECO:0000256" key="3">
    <source>
        <dbReference type="ARBA" id="ARBA00022737"/>
    </source>
</evidence>
<feature type="domain" description="HTH cro/C1-type" evidence="7">
    <location>
        <begin position="10"/>
        <end position="63"/>
    </location>
</feature>
<keyword evidence="9" id="KW-1185">Reference proteome</keyword>
<dbReference type="InterPro" id="IPR019734">
    <property type="entry name" value="TPR_rpt"/>
</dbReference>
<dbReference type="PANTHER" id="PTHR46630">
    <property type="entry name" value="TETRATRICOPEPTIDE REPEAT PROTEIN 29"/>
    <property type="match status" value="1"/>
</dbReference>
<dbReference type="SUPFAM" id="SSF48452">
    <property type="entry name" value="TPR-like"/>
    <property type="match status" value="2"/>
</dbReference>
<dbReference type="PROSITE" id="PS50005">
    <property type="entry name" value="TPR"/>
    <property type="match status" value="2"/>
</dbReference>
<accession>A0A1Y0IK62</accession>
<keyword evidence="3" id="KW-0677">Repeat</keyword>
<dbReference type="OrthoDB" id="2470999at2"/>
<comment type="similarity">
    <text evidence="5">Belongs to the Rap family.</text>
</comment>
<dbReference type="EMBL" id="CP021434">
    <property type="protein sequence ID" value="ARU60459.1"/>
    <property type="molecule type" value="Genomic_DNA"/>
</dbReference>
<evidence type="ECO:0000256" key="1">
    <source>
        <dbReference type="ARBA" id="ARBA00004496"/>
    </source>
</evidence>
<dbReference type="InterPro" id="IPR010982">
    <property type="entry name" value="Lambda_DNA-bd_dom_sf"/>
</dbReference>
<dbReference type="CDD" id="cd00093">
    <property type="entry name" value="HTH_XRE"/>
    <property type="match status" value="1"/>
</dbReference>
<dbReference type="RefSeq" id="WP_087455852.1">
    <property type="nucleotide sequence ID" value="NZ_CP021434.1"/>
</dbReference>
<dbReference type="Pfam" id="PF13424">
    <property type="entry name" value="TPR_12"/>
    <property type="match status" value="2"/>
</dbReference>
<dbReference type="Gene3D" id="1.10.260.40">
    <property type="entry name" value="lambda repressor-like DNA-binding domains"/>
    <property type="match status" value="1"/>
</dbReference>
<evidence type="ECO:0000313" key="9">
    <source>
        <dbReference type="Proteomes" id="UP000195437"/>
    </source>
</evidence>
<reference evidence="9" key="1">
    <citation type="submission" date="2017-05" db="EMBL/GenBank/DDBJ databases">
        <authorList>
            <person name="Sung H."/>
        </authorList>
    </citation>
    <scope>NUCLEOTIDE SEQUENCE [LARGE SCALE GENOMIC DNA]</scope>
    <source>
        <strain evidence="9">AR23208</strain>
    </source>
</reference>
<dbReference type="SMART" id="SM00028">
    <property type="entry name" value="TPR"/>
    <property type="match status" value="4"/>
</dbReference>
<evidence type="ECO:0000256" key="5">
    <source>
        <dbReference type="ARBA" id="ARBA00038253"/>
    </source>
</evidence>
<gene>
    <name evidence="8" type="ORF">CBW65_04765</name>
</gene>
<dbReference type="Pfam" id="PF12895">
    <property type="entry name" value="ANAPC3"/>
    <property type="match status" value="1"/>
</dbReference>
<evidence type="ECO:0000256" key="6">
    <source>
        <dbReference type="PROSITE-ProRule" id="PRU00339"/>
    </source>
</evidence>
<dbReference type="Gene3D" id="1.25.40.10">
    <property type="entry name" value="Tetratricopeptide repeat domain"/>
    <property type="match status" value="3"/>
</dbReference>
<proteinExistence type="inferred from homology"/>
<evidence type="ECO:0000313" key="8">
    <source>
        <dbReference type="EMBL" id="ARU60459.1"/>
    </source>
</evidence>
<dbReference type="InterPro" id="IPR001387">
    <property type="entry name" value="Cro/C1-type_HTH"/>
</dbReference>
<dbReference type="InterPro" id="IPR011990">
    <property type="entry name" value="TPR-like_helical_dom_sf"/>
</dbReference>
<dbReference type="InterPro" id="IPR051476">
    <property type="entry name" value="Bac_ResReg_Asp_Phosphatase"/>
</dbReference>
<comment type="subcellular location">
    <subcellularLocation>
        <location evidence="1">Cytoplasm</location>
    </subcellularLocation>
</comment>
<feature type="repeat" description="TPR" evidence="6">
    <location>
        <begin position="346"/>
        <end position="379"/>
    </location>
</feature>
<evidence type="ECO:0000259" key="7">
    <source>
        <dbReference type="PROSITE" id="PS50943"/>
    </source>
</evidence>
<feature type="repeat" description="TPR" evidence="6">
    <location>
        <begin position="187"/>
        <end position="220"/>
    </location>
</feature>
<dbReference type="SMART" id="SM00530">
    <property type="entry name" value="HTH_XRE"/>
    <property type="match status" value="1"/>
</dbReference>
<evidence type="ECO:0000256" key="4">
    <source>
        <dbReference type="ARBA" id="ARBA00022803"/>
    </source>
</evidence>
<dbReference type="Pfam" id="PF01381">
    <property type="entry name" value="HTH_3"/>
    <property type="match status" value="1"/>
</dbReference>
<dbReference type="PROSITE" id="PS50943">
    <property type="entry name" value="HTH_CROC1"/>
    <property type="match status" value="1"/>
</dbReference>
<protein>
    <recommendedName>
        <fullName evidence="7">HTH cro/C1-type domain-containing protein</fullName>
    </recommendedName>
</protein>
<dbReference type="GO" id="GO:0005737">
    <property type="term" value="C:cytoplasm"/>
    <property type="evidence" value="ECO:0007669"/>
    <property type="project" value="UniProtKB-SubCell"/>
</dbReference>
<dbReference type="GO" id="GO:0003677">
    <property type="term" value="F:DNA binding"/>
    <property type="evidence" value="ECO:0007669"/>
    <property type="project" value="InterPro"/>
</dbReference>
<name>A0A1Y0IK62_9BACL</name>
<keyword evidence="2" id="KW-0963">Cytoplasm</keyword>